<sequence>MPTSNTPRNHLQAIMPLPVSTWWSGFEYVFGYQLKLVKEFWGLDTPDSEKR</sequence>
<reference evidence="1" key="1">
    <citation type="submission" date="2020-10" db="EMBL/GenBank/DDBJ databases">
        <title>Connecting structure to function with the recovery of over 1000 high-quality activated sludge metagenome-assembled genomes encoding full-length rRNA genes using long-read sequencing.</title>
        <authorList>
            <person name="Singleton C.M."/>
            <person name="Petriglieri F."/>
            <person name="Kristensen J.M."/>
            <person name="Kirkegaard R.H."/>
            <person name="Michaelsen T.Y."/>
            <person name="Andersen M.H."/>
            <person name="Karst S.M."/>
            <person name="Dueholm M.S."/>
            <person name="Nielsen P.H."/>
            <person name="Albertsen M."/>
        </authorList>
    </citation>
    <scope>NUCLEOTIDE SEQUENCE</scope>
    <source>
        <strain evidence="1">Hirt_18-Q3-R61-65_BATAC.395</strain>
    </source>
</reference>
<organism evidence="1 2">
    <name type="scientific">Candidatus Proximibacter danicus</name>
    <dbReference type="NCBI Taxonomy" id="2954365"/>
    <lineage>
        <taxon>Bacteria</taxon>
        <taxon>Pseudomonadati</taxon>
        <taxon>Pseudomonadota</taxon>
        <taxon>Betaproteobacteria</taxon>
        <taxon>Candidatus Proximibacter</taxon>
    </lineage>
</organism>
<evidence type="ECO:0000313" key="2">
    <source>
        <dbReference type="Proteomes" id="UP000886689"/>
    </source>
</evidence>
<accession>A0A9D7K222</accession>
<dbReference type="Proteomes" id="UP000886689">
    <property type="component" value="Unassembled WGS sequence"/>
</dbReference>
<dbReference type="EMBL" id="JADJUC010000008">
    <property type="protein sequence ID" value="MBK8524341.1"/>
    <property type="molecule type" value="Genomic_DNA"/>
</dbReference>
<evidence type="ECO:0000313" key="1">
    <source>
        <dbReference type="EMBL" id="MBK8524341.1"/>
    </source>
</evidence>
<name>A0A9D7K222_9PROT</name>
<dbReference type="AlphaFoldDB" id="A0A9D7K222"/>
<comment type="caution">
    <text evidence="1">The sequence shown here is derived from an EMBL/GenBank/DDBJ whole genome shotgun (WGS) entry which is preliminary data.</text>
</comment>
<protein>
    <submittedName>
        <fullName evidence="1">Uncharacterized protein</fullName>
    </submittedName>
</protein>
<gene>
    <name evidence="1" type="ORF">IPL58_09575</name>
</gene>
<proteinExistence type="predicted"/>